<dbReference type="PANTHER" id="PTHR33204">
    <property type="entry name" value="TRANSCRIPTIONAL REGULATOR, MARR FAMILY"/>
    <property type="match status" value="1"/>
</dbReference>
<evidence type="ECO:0000313" key="5">
    <source>
        <dbReference type="EMBL" id="OEG16665.1"/>
    </source>
</evidence>
<evidence type="ECO:0000256" key="2">
    <source>
        <dbReference type="ARBA" id="ARBA00023125"/>
    </source>
</evidence>
<dbReference type="PATRIC" id="fig|332950.4.peg.1471"/>
<comment type="caution">
    <text evidence="5">The sequence shown here is derived from an EMBL/GenBank/DDBJ whole genome shotgun (WGS) entry which is preliminary data.</text>
</comment>
<dbReference type="InterPro" id="IPR036388">
    <property type="entry name" value="WH-like_DNA-bd_sf"/>
</dbReference>
<dbReference type="PANTHER" id="PTHR33204:SF29">
    <property type="entry name" value="TRANSCRIPTIONAL REGULATOR"/>
    <property type="match status" value="1"/>
</dbReference>
<dbReference type="Pfam" id="PF01638">
    <property type="entry name" value="HxlR"/>
    <property type="match status" value="1"/>
</dbReference>
<keyword evidence="2" id="KW-0238">DNA-binding</keyword>
<keyword evidence="6" id="KW-1185">Reference proteome</keyword>
<dbReference type="InterPro" id="IPR002577">
    <property type="entry name" value="HTH_HxlR"/>
</dbReference>
<dbReference type="Proteomes" id="UP000095094">
    <property type="component" value="Unassembled WGS sequence"/>
</dbReference>
<gene>
    <name evidence="5" type="ORF">BCR25_03445</name>
</gene>
<evidence type="ECO:0000259" key="4">
    <source>
        <dbReference type="PROSITE" id="PS51118"/>
    </source>
</evidence>
<dbReference type="Gene3D" id="1.10.10.10">
    <property type="entry name" value="Winged helix-like DNA-binding domain superfamily/Winged helix DNA-binding domain"/>
    <property type="match status" value="1"/>
</dbReference>
<keyword evidence="3" id="KW-0804">Transcription</keyword>
<accession>A0A1E5GVK7</accession>
<dbReference type="AlphaFoldDB" id="A0A1E5GVK7"/>
<protein>
    <submittedName>
        <fullName evidence="5">MarR family transcriptional regulator</fullName>
    </submittedName>
</protein>
<name>A0A1E5GVK7_9ENTE</name>
<organism evidence="5 6">
    <name type="scientific">Enterococcus termitis</name>
    <dbReference type="NCBI Taxonomy" id="332950"/>
    <lineage>
        <taxon>Bacteria</taxon>
        <taxon>Bacillati</taxon>
        <taxon>Bacillota</taxon>
        <taxon>Bacilli</taxon>
        <taxon>Lactobacillales</taxon>
        <taxon>Enterococcaceae</taxon>
        <taxon>Enterococcus</taxon>
    </lineage>
</organism>
<dbReference type="GO" id="GO:0003677">
    <property type="term" value="F:DNA binding"/>
    <property type="evidence" value="ECO:0007669"/>
    <property type="project" value="UniProtKB-KW"/>
</dbReference>
<dbReference type="EMBL" id="MIJY01000012">
    <property type="protein sequence ID" value="OEG16665.1"/>
    <property type="molecule type" value="Genomic_DNA"/>
</dbReference>
<reference evidence="6" key="1">
    <citation type="submission" date="2016-09" db="EMBL/GenBank/DDBJ databases">
        <authorList>
            <person name="Gulvik C.A."/>
        </authorList>
    </citation>
    <scope>NUCLEOTIDE SEQUENCE [LARGE SCALE GENOMIC DNA]</scope>
    <source>
        <strain evidence="6">LMG 8895</strain>
    </source>
</reference>
<keyword evidence="1" id="KW-0805">Transcription regulation</keyword>
<feature type="domain" description="HTH hxlR-type" evidence="4">
    <location>
        <begin position="14"/>
        <end position="112"/>
    </location>
</feature>
<dbReference type="PROSITE" id="PS51118">
    <property type="entry name" value="HTH_HXLR"/>
    <property type="match status" value="1"/>
</dbReference>
<proteinExistence type="predicted"/>
<evidence type="ECO:0000256" key="1">
    <source>
        <dbReference type="ARBA" id="ARBA00023015"/>
    </source>
</evidence>
<dbReference type="SUPFAM" id="SSF46785">
    <property type="entry name" value="Winged helix' DNA-binding domain"/>
    <property type="match status" value="1"/>
</dbReference>
<dbReference type="OrthoDB" id="9791143at2"/>
<evidence type="ECO:0000256" key="3">
    <source>
        <dbReference type="ARBA" id="ARBA00023163"/>
    </source>
</evidence>
<dbReference type="InterPro" id="IPR036390">
    <property type="entry name" value="WH_DNA-bd_sf"/>
</dbReference>
<sequence length="126" mass="14520">MEKVQTTVEKEYNIGVEVTVDVIGGKWKPIILCNLRHQVMRTSELHRAIPKISQKMLTQQLRELEQDNIIDRKVYNQIPPKVEYSLSEYGESLGEILDLLCTWGEKHAEHLIANGEAVSLQCDKFK</sequence>
<dbReference type="RefSeq" id="WP_069663063.1">
    <property type="nucleotide sequence ID" value="NZ_JBHUJJ010000001.1"/>
</dbReference>
<evidence type="ECO:0000313" key="6">
    <source>
        <dbReference type="Proteomes" id="UP000095094"/>
    </source>
</evidence>